<dbReference type="InterPro" id="IPR004911">
    <property type="entry name" value="Interferon-induced_GILT"/>
</dbReference>
<evidence type="ECO:0000256" key="1">
    <source>
        <dbReference type="ARBA" id="ARBA00005679"/>
    </source>
</evidence>
<evidence type="ECO:0000256" key="2">
    <source>
        <dbReference type="ARBA" id="ARBA00023180"/>
    </source>
</evidence>
<name>A0ABQ7QAG9_PLUXY</name>
<keyword evidence="4" id="KW-1185">Reference proteome</keyword>
<dbReference type="Pfam" id="PF03227">
    <property type="entry name" value="GILT"/>
    <property type="match status" value="1"/>
</dbReference>
<protein>
    <submittedName>
        <fullName evidence="3">Uncharacterized protein</fullName>
    </submittedName>
</protein>
<keyword evidence="2" id="KW-0325">Glycoprotein</keyword>
<accession>A0ABQ7QAG9</accession>
<proteinExistence type="inferred from homology"/>
<reference evidence="3 4" key="1">
    <citation type="submission" date="2021-06" db="EMBL/GenBank/DDBJ databases">
        <title>A haploid diamondback moth (Plutella xylostella L.) genome assembly resolves 31 chromosomes and identifies a diamide resistance mutation.</title>
        <authorList>
            <person name="Ward C.M."/>
            <person name="Perry K.D."/>
            <person name="Baker G."/>
            <person name="Powis K."/>
            <person name="Heckel D.G."/>
            <person name="Baxter S.W."/>
        </authorList>
    </citation>
    <scope>NUCLEOTIDE SEQUENCE [LARGE SCALE GENOMIC DNA]</scope>
    <source>
        <strain evidence="3 4">LV</strain>
        <tissue evidence="3">Single pupa</tissue>
    </source>
</reference>
<comment type="caution">
    <text evidence="3">The sequence shown here is derived from an EMBL/GenBank/DDBJ whole genome shotgun (WGS) entry which is preliminary data.</text>
</comment>
<gene>
    <name evidence="3" type="ORF">JYU34_013648</name>
</gene>
<organism evidence="3 4">
    <name type="scientific">Plutella xylostella</name>
    <name type="common">Diamondback moth</name>
    <name type="synonym">Plutella maculipennis</name>
    <dbReference type="NCBI Taxonomy" id="51655"/>
    <lineage>
        <taxon>Eukaryota</taxon>
        <taxon>Metazoa</taxon>
        <taxon>Ecdysozoa</taxon>
        <taxon>Arthropoda</taxon>
        <taxon>Hexapoda</taxon>
        <taxon>Insecta</taxon>
        <taxon>Pterygota</taxon>
        <taxon>Neoptera</taxon>
        <taxon>Endopterygota</taxon>
        <taxon>Lepidoptera</taxon>
        <taxon>Glossata</taxon>
        <taxon>Ditrysia</taxon>
        <taxon>Yponomeutoidea</taxon>
        <taxon>Plutellidae</taxon>
        <taxon>Plutella</taxon>
    </lineage>
</organism>
<dbReference type="Proteomes" id="UP000823941">
    <property type="component" value="Chromosome 18"/>
</dbReference>
<dbReference type="PANTHER" id="PTHR13234:SF68">
    <property type="entry name" value="GH19763P"/>
    <property type="match status" value="1"/>
</dbReference>
<comment type="similarity">
    <text evidence="1">Belongs to the GILT family.</text>
</comment>
<dbReference type="PANTHER" id="PTHR13234">
    <property type="entry name" value="GAMMA-INTERFERON INDUCIBLE LYSOSOMAL THIOL REDUCTASE GILT"/>
    <property type="match status" value="1"/>
</dbReference>
<dbReference type="EMBL" id="JAHIBW010000018">
    <property type="protein sequence ID" value="KAG7302176.1"/>
    <property type="molecule type" value="Genomic_DNA"/>
</dbReference>
<evidence type="ECO:0000313" key="3">
    <source>
        <dbReference type="EMBL" id="KAG7302176.1"/>
    </source>
</evidence>
<sequence length="217" mass="24486">MVGNSLYNVLFLLHNYFVTSGHGFPGSLHVIVFYSNDNSTNTTDFFINQLLPVAEFMDEYVNIELIPFGRAKSVLEDGKTQIQCDSGYEECYANMFQDCAFLKLLSNRDKVRFVVCEMTTISGVSKQYYCVQRLGVSRASVDSCMQGDTGLELQLVSEEITAHFQIKQFPTVVINKMYSQEVQDNAMRDLQGLLCTILTPNPACARLSISRALDMLY</sequence>
<evidence type="ECO:0000313" key="4">
    <source>
        <dbReference type="Proteomes" id="UP000823941"/>
    </source>
</evidence>